<keyword evidence="7" id="KW-0535">Nitrogen fixation</keyword>
<dbReference type="NCBIfam" id="NF006739">
    <property type="entry name" value="PRK09267.1-5"/>
    <property type="match status" value="1"/>
</dbReference>
<dbReference type="Pfam" id="PF00258">
    <property type="entry name" value="Flavodoxin_1"/>
    <property type="match status" value="1"/>
</dbReference>
<dbReference type="Proteomes" id="UP000323824">
    <property type="component" value="Chromosome"/>
</dbReference>
<keyword evidence="4 8" id="KW-0285">Flavoprotein</keyword>
<accession>A0A5C1Q6U2</accession>
<dbReference type="InterPro" id="IPR029039">
    <property type="entry name" value="Flavoprotein-like_sf"/>
</dbReference>
<keyword evidence="3 8" id="KW-0813">Transport</keyword>
<gene>
    <name evidence="10" type="ORF">EW093_03025</name>
</gene>
<dbReference type="InterPro" id="IPR050619">
    <property type="entry name" value="Flavodoxin"/>
</dbReference>
<dbReference type="PROSITE" id="PS50902">
    <property type="entry name" value="FLAVODOXIN_LIKE"/>
    <property type="match status" value="1"/>
</dbReference>
<evidence type="ECO:0000256" key="5">
    <source>
        <dbReference type="ARBA" id="ARBA00022643"/>
    </source>
</evidence>
<dbReference type="AlphaFoldDB" id="A0A5C1Q6U2"/>
<proteinExistence type="inferred from homology"/>
<dbReference type="GO" id="GO:0010181">
    <property type="term" value="F:FMN binding"/>
    <property type="evidence" value="ECO:0007669"/>
    <property type="project" value="UniProtKB-UniRule"/>
</dbReference>
<evidence type="ECO:0000256" key="1">
    <source>
        <dbReference type="ARBA" id="ARBA00001917"/>
    </source>
</evidence>
<name>A0A5C1Q6U2_9SPIO</name>
<dbReference type="InterPro" id="IPR008254">
    <property type="entry name" value="Flavodoxin/NO_synth"/>
</dbReference>
<keyword evidence="11" id="KW-1185">Reference proteome</keyword>
<comment type="cofactor">
    <cofactor evidence="1 8">
        <name>FMN</name>
        <dbReference type="ChEBI" id="CHEBI:58210"/>
    </cofactor>
</comment>
<dbReference type="GO" id="GO:0009055">
    <property type="term" value="F:electron transfer activity"/>
    <property type="evidence" value="ECO:0007669"/>
    <property type="project" value="UniProtKB-UniRule"/>
</dbReference>
<dbReference type="KEGG" id="sper:EW093_03025"/>
<dbReference type="EMBL" id="CP035807">
    <property type="protein sequence ID" value="QEN03715.1"/>
    <property type="molecule type" value="Genomic_DNA"/>
</dbReference>
<comment type="function">
    <text evidence="8">Low-potential electron donor to a number of redox enzymes.</text>
</comment>
<dbReference type="PANTHER" id="PTHR42809:SF1">
    <property type="entry name" value="FLAVODOXIN 1"/>
    <property type="match status" value="1"/>
</dbReference>
<comment type="similarity">
    <text evidence="2 8">Belongs to the flavodoxin family.</text>
</comment>
<organism evidence="10 11">
    <name type="scientific">Thiospirochaeta perfilievii</name>
    <dbReference type="NCBI Taxonomy" id="252967"/>
    <lineage>
        <taxon>Bacteria</taxon>
        <taxon>Pseudomonadati</taxon>
        <taxon>Spirochaetota</taxon>
        <taxon>Spirochaetia</taxon>
        <taxon>Spirochaetales</taxon>
        <taxon>Spirochaetaceae</taxon>
        <taxon>Thiospirochaeta</taxon>
    </lineage>
</organism>
<dbReference type="OrthoDB" id="9790745at2"/>
<evidence type="ECO:0000313" key="11">
    <source>
        <dbReference type="Proteomes" id="UP000323824"/>
    </source>
</evidence>
<evidence type="ECO:0000256" key="6">
    <source>
        <dbReference type="ARBA" id="ARBA00022982"/>
    </source>
</evidence>
<evidence type="ECO:0000259" key="9">
    <source>
        <dbReference type="PROSITE" id="PS50902"/>
    </source>
</evidence>
<reference evidence="10 11" key="2">
    <citation type="submission" date="2019-09" db="EMBL/GenBank/DDBJ databases">
        <title>Complete Genome Sequence and Methylome Analysis of free living Spirochaetas.</title>
        <authorList>
            <person name="Leshcheva N."/>
            <person name="Mikheeva N."/>
        </authorList>
    </citation>
    <scope>NUCLEOTIDE SEQUENCE [LARGE SCALE GENOMIC DNA]</scope>
    <source>
        <strain evidence="10 11">P</strain>
    </source>
</reference>
<dbReference type="NCBIfam" id="TIGR01752">
    <property type="entry name" value="flav_long"/>
    <property type="match status" value="1"/>
</dbReference>
<dbReference type="InterPro" id="IPR010086">
    <property type="entry name" value="Flavodoxin_lc"/>
</dbReference>
<evidence type="ECO:0000256" key="2">
    <source>
        <dbReference type="ARBA" id="ARBA00005267"/>
    </source>
</evidence>
<dbReference type="PIRSF" id="PIRSF038996">
    <property type="entry name" value="FldA"/>
    <property type="match status" value="1"/>
</dbReference>
<dbReference type="PROSITE" id="PS00201">
    <property type="entry name" value="FLAVODOXIN"/>
    <property type="match status" value="1"/>
</dbReference>
<feature type="domain" description="Flavodoxin-like" evidence="9">
    <location>
        <begin position="3"/>
        <end position="161"/>
    </location>
</feature>
<dbReference type="SUPFAM" id="SSF52218">
    <property type="entry name" value="Flavoproteins"/>
    <property type="match status" value="1"/>
</dbReference>
<sequence length="165" mass="18271">MKTIIIYGTTTGNTEDVAKLIGQEIEDSEVVDVSSFEFDTITDYDLILLGSATFGFGELQDEWEEKADALDLYDISKKRVGIFGTGDQVSYPDSFAGSLSHLYNKVVESEAKIVGKTSTEGYDFEESESVVDGKFVGLVIDEDNQAQLTNKRVSDWVKQIKEEIA</sequence>
<evidence type="ECO:0000256" key="8">
    <source>
        <dbReference type="PIRNR" id="PIRNR038996"/>
    </source>
</evidence>
<protein>
    <recommendedName>
        <fullName evidence="8">Flavodoxin</fullName>
    </recommendedName>
</protein>
<keyword evidence="5 8" id="KW-0288">FMN</keyword>
<reference evidence="10 11" key="1">
    <citation type="submission" date="2019-02" db="EMBL/GenBank/DDBJ databases">
        <authorList>
            <person name="Fomenkov A."/>
            <person name="Dubinina G."/>
            <person name="Grabovich M."/>
            <person name="Vincze T."/>
            <person name="Roberts R.J."/>
        </authorList>
    </citation>
    <scope>NUCLEOTIDE SEQUENCE [LARGE SCALE GENOMIC DNA]</scope>
    <source>
        <strain evidence="10 11">P</strain>
    </source>
</reference>
<dbReference type="Gene3D" id="3.40.50.360">
    <property type="match status" value="1"/>
</dbReference>
<dbReference type="PRINTS" id="PR00369">
    <property type="entry name" value="FLAVODOXIN"/>
</dbReference>
<evidence type="ECO:0000313" key="10">
    <source>
        <dbReference type="EMBL" id="QEN03715.1"/>
    </source>
</evidence>
<dbReference type="PANTHER" id="PTHR42809">
    <property type="entry name" value="FLAVODOXIN 2"/>
    <property type="match status" value="1"/>
</dbReference>
<dbReference type="InterPro" id="IPR001226">
    <property type="entry name" value="Flavodoxin_CS"/>
</dbReference>
<evidence type="ECO:0000256" key="7">
    <source>
        <dbReference type="ARBA" id="ARBA00023231"/>
    </source>
</evidence>
<dbReference type="InterPro" id="IPR001094">
    <property type="entry name" value="Flavdoxin-like"/>
</dbReference>
<keyword evidence="6 8" id="KW-0249">Electron transport</keyword>
<evidence type="ECO:0000256" key="3">
    <source>
        <dbReference type="ARBA" id="ARBA00022448"/>
    </source>
</evidence>
<dbReference type="RefSeq" id="WP_149566973.1">
    <property type="nucleotide sequence ID" value="NZ_CP035807.1"/>
</dbReference>
<evidence type="ECO:0000256" key="4">
    <source>
        <dbReference type="ARBA" id="ARBA00022630"/>
    </source>
</evidence>